<name>Q9HIB9_THEAC</name>
<evidence type="ECO:0000313" key="2">
    <source>
        <dbReference type="Proteomes" id="UP000001024"/>
    </source>
</evidence>
<sequence length="95" mass="11024">MMKPNIDFKRLKAYVQANGSYSLVVKGDSIEVHFSPNFPEAIPHLPDNLPVEHIMYGKVENGIVYFYRFETISSFGTTYNDLTDDDPIMEWLKYI</sequence>
<dbReference type="InParanoid" id="Q9HIB9"/>
<dbReference type="EMBL" id="AL445067">
    <property type="protein sequence ID" value="CAC12542.1"/>
    <property type="molecule type" value="Genomic_DNA"/>
</dbReference>
<keyword evidence="2" id="KW-1185">Reference proteome</keyword>
<evidence type="ECO:0000313" key="1">
    <source>
        <dbReference type="EMBL" id="CAC12542.1"/>
    </source>
</evidence>
<dbReference type="RefSeq" id="WP_010901825.1">
    <property type="nucleotide sequence ID" value="NC_002578.1"/>
</dbReference>
<dbReference type="HOGENOM" id="CLU_2379267_0_0_2"/>
<accession>Q9HIB9</accession>
<dbReference type="EnsemblBacteria" id="CAC12542">
    <property type="protein sequence ID" value="CAC12542"/>
    <property type="gene ID" value="CAC12542"/>
</dbReference>
<dbReference type="PaxDb" id="273075-Ta1422"/>
<organism evidence="1 2">
    <name type="scientific">Thermoplasma acidophilum (strain ATCC 25905 / DSM 1728 / JCM 9062 / NBRC 15155 / AMRC-C165)</name>
    <dbReference type="NCBI Taxonomy" id="273075"/>
    <lineage>
        <taxon>Archaea</taxon>
        <taxon>Methanobacteriati</taxon>
        <taxon>Thermoplasmatota</taxon>
        <taxon>Thermoplasmata</taxon>
        <taxon>Thermoplasmatales</taxon>
        <taxon>Thermoplasmataceae</taxon>
        <taxon>Thermoplasma</taxon>
    </lineage>
</organism>
<dbReference type="Proteomes" id="UP000001024">
    <property type="component" value="Chromosome"/>
</dbReference>
<protein>
    <submittedName>
        <fullName evidence="1">Uncharacterized protein</fullName>
    </submittedName>
</protein>
<dbReference type="KEGG" id="tac:Ta1422"/>
<proteinExistence type="predicted"/>
<dbReference type="eggNOG" id="arCOG05376">
    <property type="taxonomic scope" value="Archaea"/>
</dbReference>
<reference evidence="1 2" key="1">
    <citation type="journal article" date="2000" name="Nature">
        <title>The genome sequence of the thermoacidophilic scavenger Thermoplasma acidophilum.</title>
        <authorList>
            <person name="Ruepp A."/>
            <person name="Graml W."/>
            <person name="Santos-Martinez M.L."/>
            <person name="Koretke K.K."/>
            <person name="Volker C."/>
            <person name="Mewes H.W."/>
            <person name="Frishman D."/>
            <person name="Stocker S."/>
            <person name="Lupas A.N."/>
            <person name="Baumeister W."/>
        </authorList>
    </citation>
    <scope>NUCLEOTIDE SEQUENCE [LARGE SCALE GENOMIC DNA]</scope>
    <source>
        <strain evidence="2">ATCC 25905 / DSM 1728 / JCM 9062 / NBRC 15155 / AMRC-C165</strain>
    </source>
</reference>
<dbReference type="AlphaFoldDB" id="Q9HIB9"/>
<gene>
    <name evidence="1" type="ordered locus">Ta1422</name>
</gene>